<dbReference type="RefSeq" id="WP_260992438.1">
    <property type="nucleotide sequence ID" value="NZ_JAODWD010000002.1"/>
</dbReference>
<keyword evidence="2" id="KW-1185">Reference proteome</keyword>
<dbReference type="Pfam" id="PF19457">
    <property type="entry name" value="DUF5994"/>
    <property type="match status" value="1"/>
</dbReference>
<gene>
    <name evidence="1" type="ORF">N4S67_08110</name>
</gene>
<dbReference type="Proteomes" id="UP001206639">
    <property type="component" value="Unassembled WGS sequence"/>
</dbReference>
<proteinExistence type="predicted"/>
<sequence length="174" mass="18766">MNGLTGTRRLARPVRLSLARDLGGDIDGAWWPHSAAVARELPEFIQLMHRPLGEVLDICVNWSNSEAAMDLSTIASGAGLVRGAQHRRPRLMAVTGRDGCLRLLVVPHLTPQALGTMVMRCAAAMPAPEPGREAQLLETANTVIRLAEAESARWTTHMNGENATDPVAAQPVHD</sequence>
<dbReference type="InterPro" id="IPR046036">
    <property type="entry name" value="DUF5994"/>
</dbReference>
<evidence type="ECO:0000313" key="2">
    <source>
        <dbReference type="Proteomes" id="UP001206639"/>
    </source>
</evidence>
<dbReference type="EMBL" id="JAODWD010000002">
    <property type="protein sequence ID" value="MCT7658383.1"/>
    <property type="molecule type" value="Genomic_DNA"/>
</dbReference>
<reference evidence="2" key="1">
    <citation type="submission" date="2023-07" db="EMBL/GenBank/DDBJ databases">
        <authorList>
            <person name="Deng Y."/>
            <person name="Zhang Y.-Q."/>
        </authorList>
    </citation>
    <scope>NUCLEOTIDE SEQUENCE [LARGE SCALE GENOMIC DNA]</scope>
    <source>
        <strain evidence="2">CPCC 205710</strain>
    </source>
</reference>
<evidence type="ECO:0000313" key="1">
    <source>
        <dbReference type="EMBL" id="MCT7658383.1"/>
    </source>
</evidence>
<organism evidence="1 2">
    <name type="scientific">Mycobacterium deserti</name>
    <dbReference type="NCBI Taxonomy" id="2978347"/>
    <lineage>
        <taxon>Bacteria</taxon>
        <taxon>Bacillati</taxon>
        <taxon>Actinomycetota</taxon>
        <taxon>Actinomycetes</taxon>
        <taxon>Mycobacteriales</taxon>
        <taxon>Mycobacteriaceae</taxon>
        <taxon>Mycobacterium</taxon>
    </lineage>
</organism>
<comment type="caution">
    <text evidence="1">The sequence shown here is derived from an EMBL/GenBank/DDBJ whole genome shotgun (WGS) entry which is preliminary data.</text>
</comment>
<accession>A0ABT2M7Z4</accession>
<name>A0ABT2M7Z4_9MYCO</name>
<protein>
    <submittedName>
        <fullName evidence="1">DUF5994 family protein</fullName>
    </submittedName>
</protein>